<dbReference type="InterPro" id="IPR035979">
    <property type="entry name" value="RBD_domain_sf"/>
</dbReference>
<dbReference type="FunCoup" id="A7TR62">
    <property type="interactions" value="928"/>
</dbReference>
<evidence type="ECO:0000256" key="5">
    <source>
        <dbReference type="SAM" id="MobiDB-lite"/>
    </source>
</evidence>
<dbReference type="AlphaFoldDB" id="A7TR62"/>
<dbReference type="eggNOG" id="KOG4208">
    <property type="taxonomic scope" value="Eukaryota"/>
</dbReference>
<protein>
    <recommendedName>
        <fullName evidence="6">RRM domain-containing protein</fullName>
    </recommendedName>
</protein>
<dbReference type="Proteomes" id="UP000000267">
    <property type="component" value="Unassembled WGS sequence"/>
</dbReference>
<evidence type="ECO:0000256" key="1">
    <source>
        <dbReference type="ARBA" id="ARBA00004604"/>
    </source>
</evidence>
<dbReference type="InParanoid" id="A7TR62"/>
<dbReference type="PhylomeDB" id="A7TR62"/>
<feature type="region of interest" description="Disordered" evidence="5">
    <location>
        <begin position="1"/>
        <end position="90"/>
    </location>
</feature>
<dbReference type="PROSITE" id="PS50102">
    <property type="entry name" value="RRM"/>
    <property type="match status" value="1"/>
</dbReference>
<dbReference type="GO" id="GO:0030687">
    <property type="term" value="C:preribosome, large subunit precursor"/>
    <property type="evidence" value="ECO:0007669"/>
    <property type="project" value="EnsemblFungi"/>
</dbReference>
<keyword evidence="8" id="KW-1185">Reference proteome</keyword>
<dbReference type="GeneID" id="5543314"/>
<accession>A7TR62</accession>
<evidence type="ECO:0000259" key="6">
    <source>
        <dbReference type="PROSITE" id="PS50102"/>
    </source>
</evidence>
<dbReference type="SUPFAM" id="SSF54928">
    <property type="entry name" value="RNA-binding domain, RBD"/>
    <property type="match status" value="1"/>
</dbReference>
<dbReference type="STRING" id="436907.A7TR62"/>
<dbReference type="GO" id="GO:0000463">
    <property type="term" value="P:maturation of LSU-rRNA from tricistronic rRNA transcript (SSU-rRNA, 5.8S rRNA, LSU-rRNA)"/>
    <property type="evidence" value="ECO:0007669"/>
    <property type="project" value="EnsemblFungi"/>
</dbReference>
<evidence type="ECO:0000313" key="7">
    <source>
        <dbReference type="EMBL" id="EDO15230.1"/>
    </source>
</evidence>
<dbReference type="PANTHER" id="PTHR46754">
    <property type="entry name" value="MKI67 FHA DOMAIN-INTERACTING NUCLEOLAR PHOSPHOPROTEIN"/>
    <property type="match status" value="1"/>
</dbReference>
<dbReference type="EMBL" id="DS480471">
    <property type="protein sequence ID" value="EDO15230.1"/>
    <property type="molecule type" value="Genomic_DNA"/>
</dbReference>
<dbReference type="Pfam" id="PF00076">
    <property type="entry name" value="RRM_1"/>
    <property type="match status" value="1"/>
</dbReference>
<dbReference type="OrthoDB" id="21467at2759"/>
<name>A7TR62_VANPO</name>
<dbReference type="RefSeq" id="XP_001643088.1">
    <property type="nucleotide sequence ID" value="XM_001643038.1"/>
</dbReference>
<dbReference type="GO" id="GO:0005730">
    <property type="term" value="C:nucleolus"/>
    <property type="evidence" value="ECO:0007669"/>
    <property type="project" value="UniProtKB-SubCell"/>
</dbReference>
<keyword evidence="2 4" id="KW-0694">RNA-binding</keyword>
<dbReference type="SMART" id="SM00360">
    <property type="entry name" value="RRM"/>
    <property type="match status" value="1"/>
</dbReference>
<dbReference type="OMA" id="HGFHEKE"/>
<organism evidence="8">
    <name type="scientific">Vanderwaltozyma polyspora (strain ATCC 22028 / DSM 70294 / BCRC 21397 / CBS 2163 / NBRC 10782 / NRRL Y-8283 / UCD 57-17)</name>
    <name type="common">Kluyveromyces polysporus</name>
    <dbReference type="NCBI Taxonomy" id="436907"/>
    <lineage>
        <taxon>Eukaryota</taxon>
        <taxon>Fungi</taxon>
        <taxon>Dikarya</taxon>
        <taxon>Ascomycota</taxon>
        <taxon>Saccharomycotina</taxon>
        <taxon>Saccharomycetes</taxon>
        <taxon>Saccharomycetales</taxon>
        <taxon>Saccharomycetaceae</taxon>
        <taxon>Vanderwaltozyma</taxon>
    </lineage>
</organism>
<reference evidence="7 8" key="1">
    <citation type="journal article" date="2007" name="Proc. Natl. Acad. Sci. U.S.A.">
        <title>Independent sorting-out of thousands of duplicated gene pairs in two yeast species descended from a whole-genome duplication.</title>
        <authorList>
            <person name="Scannell D.R."/>
            <person name="Frank A.C."/>
            <person name="Conant G.C."/>
            <person name="Byrne K.P."/>
            <person name="Woolfit M."/>
            <person name="Wolfe K.H."/>
        </authorList>
    </citation>
    <scope>NUCLEOTIDE SEQUENCE [LARGE SCALE GENOMIC DNA]</scope>
    <source>
        <strain evidence="8">ATCC 22028 / DSM 70294 / BCRC 21397 / CBS 2163 / NBRC 10782 / NRRL Y-8283 / UCD 57-17</strain>
    </source>
</reference>
<proteinExistence type="predicted"/>
<dbReference type="Gene3D" id="3.30.70.330">
    <property type="match status" value="1"/>
</dbReference>
<sequence>MAKSQKKSAASSSKKSITTKKDVKPVEETVEEVEKEDLKVSSSAESESDIEGSDIEGLSSADEGDGSSSSHKIKKLKPKQQNKSNNGKANDAYSGIIYVSRLPHGFHERELSKYFSQFGDLKVVRLARNKKTGKSRHYGFVEFVNKDDAKVAHESMDNYLLLGHLLKVKLLPKGAKIEKLFKYKKRVFSETPVKKSREELKKSAKAKHDERLAKLSESGINFKW</sequence>
<feature type="domain" description="RRM" evidence="6">
    <location>
        <begin position="95"/>
        <end position="173"/>
    </location>
</feature>
<dbReference type="GO" id="GO:0043023">
    <property type="term" value="F:ribosomal large subunit binding"/>
    <property type="evidence" value="ECO:0007669"/>
    <property type="project" value="EnsemblFungi"/>
</dbReference>
<dbReference type="CDD" id="cd12307">
    <property type="entry name" value="RRM_NIFK_like"/>
    <property type="match status" value="1"/>
</dbReference>
<dbReference type="KEGG" id="vpo:Kpol_1029p3"/>
<comment type="subcellular location">
    <subcellularLocation>
        <location evidence="1">Nucleus</location>
        <location evidence="1">Nucleolus</location>
    </subcellularLocation>
</comment>
<keyword evidence="3" id="KW-0539">Nucleus</keyword>
<evidence type="ECO:0000313" key="8">
    <source>
        <dbReference type="Proteomes" id="UP000000267"/>
    </source>
</evidence>
<gene>
    <name evidence="7" type="ORF">Kpol_1029p3</name>
</gene>
<feature type="compositionally biased region" description="Basic residues" evidence="5">
    <location>
        <begin position="71"/>
        <end position="80"/>
    </location>
</feature>
<evidence type="ECO:0000256" key="3">
    <source>
        <dbReference type="ARBA" id="ARBA00023242"/>
    </source>
</evidence>
<feature type="compositionally biased region" description="Low complexity" evidence="5">
    <location>
        <begin position="7"/>
        <end position="16"/>
    </location>
</feature>
<dbReference type="InterPro" id="IPR000504">
    <property type="entry name" value="RRM_dom"/>
</dbReference>
<dbReference type="GO" id="GO:0019843">
    <property type="term" value="F:rRNA binding"/>
    <property type="evidence" value="ECO:0007669"/>
    <property type="project" value="EnsemblFungi"/>
</dbReference>
<dbReference type="HOGENOM" id="CLU_025741_2_0_1"/>
<evidence type="ECO:0000256" key="4">
    <source>
        <dbReference type="PROSITE-ProRule" id="PRU00176"/>
    </source>
</evidence>
<feature type="compositionally biased region" description="Low complexity" evidence="5">
    <location>
        <begin position="55"/>
        <end position="70"/>
    </location>
</feature>
<dbReference type="InterPro" id="IPR012677">
    <property type="entry name" value="Nucleotide-bd_a/b_plait_sf"/>
</dbReference>
<evidence type="ECO:0000256" key="2">
    <source>
        <dbReference type="ARBA" id="ARBA00022884"/>
    </source>
</evidence>